<dbReference type="AlphaFoldDB" id="R2Y5P7"/>
<reference evidence="2 4" key="2">
    <citation type="submission" date="2013-03" db="EMBL/GenBank/DDBJ databases">
        <title>The Genome Sequence of Enterococcus gilvus ATCC BAA-350 (PacBio/Illumina hybrid assembly).</title>
        <authorList>
            <consortium name="The Broad Institute Genomics Platform"/>
            <consortium name="The Broad Institute Genome Sequencing Center for Infectious Disease"/>
            <person name="Earl A."/>
            <person name="Russ C."/>
            <person name="Gilmore M."/>
            <person name="Surin D."/>
            <person name="Walker B."/>
            <person name="Young S."/>
            <person name="Zeng Q."/>
            <person name="Gargeya S."/>
            <person name="Fitzgerald M."/>
            <person name="Haas B."/>
            <person name="Abouelleil A."/>
            <person name="Allen A.W."/>
            <person name="Alvarado L."/>
            <person name="Arachchi H.M."/>
            <person name="Berlin A.M."/>
            <person name="Chapman S.B."/>
            <person name="Gainer-Dewar J."/>
            <person name="Goldberg J."/>
            <person name="Griggs A."/>
            <person name="Gujja S."/>
            <person name="Hansen M."/>
            <person name="Howarth C."/>
            <person name="Imamovic A."/>
            <person name="Ireland A."/>
            <person name="Larimer J."/>
            <person name="McCowan C."/>
            <person name="Murphy C."/>
            <person name="Pearson M."/>
            <person name="Poon T.W."/>
            <person name="Priest M."/>
            <person name="Roberts A."/>
            <person name="Saif S."/>
            <person name="Shea T."/>
            <person name="Sisk P."/>
            <person name="Sykes S."/>
            <person name="Wortman J."/>
            <person name="Nusbaum C."/>
            <person name="Birren B."/>
        </authorList>
    </citation>
    <scope>NUCLEOTIDE SEQUENCE [LARGE SCALE GENOMIC DNA]</scope>
    <source>
        <strain evidence="2 4">ATCC BAA-350</strain>
    </source>
</reference>
<dbReference type="SUPFAM" id="SSF52540">
    <property type="entry name" value="P-loop containing nucleoside triphosphate hydrolases"/>
    <property type="match status" value="1"/>
</dbReference>
<dbReference type="EMBL" id="ASWH01000002">
    <property type="protein sequence ID" value="EOW79524.1"/>
    <property type="molecule type" value="Genomic_DNA"/>
</dbReference>
<evidence type="ECO:0000313" key="3">
    <source>
        <dbReference type="Proteomes" id="UP000013750"/>
    </source>
</evidence>
<comment type="caution">
    <text evidence="1">The sequence shown here is derived from an EMBL/GenBank/DDBJ whole genome shotgun (WGS) entry which is preliminary data.</text>
</comment>
<dbReference type="HOGENOM" id="CLU_117056_1_0_9"/>
<dbReference type="RefSeq" id="WP_010779146.1">
    <property type="nucleotide sequence ID" value="NZ_ASWH01000002.1"/>
</dbReference>
<gene>
    <name evidence="2" type="ORF">I592_03664</name>
    <name evidence="1" type="ORF">UKC_00697</name>
</gene>
<dbReference type="InterPro" id="IPR027417">
    <property type="entry name" value="P-loop_NTPase"/>
</dbReference>
<protein>
    <submittedName>
        <fullName evidence="1">Uncharacterized protein</fullName>
    </submittedName>
</protein>
<evidence type="ECO:0000313" key="1">
    <source>
        <dbReference type="EMBL" id="EOI57722.1"/>
    </source>
</evidence>
<dbReference type="PATRIC" id="fig|1158614.3.peg.721"/>
<evidence type="ECO:0000313" key="4">
    <source>
        <dbReference type="Proteomes" id="UP000014160"/>
    </source>
</evidence>
<reference evidence="1 3" key="1">
    <citation type="submission" date="2013-02" db="EMBL/GenBank/DDBJ databases">
        <title>The Genome Sequence of Enterococcus gilvus ATCC BAA-350.</title>
        <authorList>
            <consortium name="The Broad Institute Genome Sequencing Platform"/>
            <consortium name="The Broad Institute Genome Sequencing Center for Infectious Disease"/>
            <person name="Earl A.M."/>
            <person name="Gilmore M.S."/>
            <person name="Lebreton F."/>
            <person name="Walker B."/>
            <person name="Young S.K."/>
            <person name="Zeng Q."/>
            <person name="Gargeya S."/>
            <person name="Fitzgerald M."/>
            <person name="Haas B."/>
            <person name="Abouelleil A."/>
            <person name="Alvarado L."/>
            <person name="Arachchi H.M."/>
            <person name="Berlin A.M."/>
            <person name="Chapman S.B."/>
            <person name="Dewar J."/>
            <person name="Goldberg J."/>
            <person name="Griggs A."/>
            <person name="Gujja S."/>
            <person name="Hansen M."/>
            <person name="Howarth C."/>
            <person name="Imamovic A."/>
            <person name="Larimer J."/>
            <person name="McCowan C."/>
            <person name="Murphy C."/>
            <person name="Neiman D."/>
            <person name="Pearson M."/>
            <person name="Priest M."/>
            <person name="Roberts A."/>
            <person name="Saif S."/>
            <person name="Shea T."/>
            <person name="Sisk P."/>
            <person name="Sykes S."/>
            <person name="Wortman J."/>
            <person name="Nusbaum C."/>
            <person name="Birren B."/>
        </authorList>
    </citation>
    <scope>NUCLEOTIDE SEQUENCE [LARGE SCALE GENOMIC DNA]</scope>
    <source>
        <strain evidence="1 3">ATCC BAA-350</strain>
    </source>
</reference>
<dbReference type="OrthoDB" id="1648091at2"/>
<dbReference type="Pfam" id="PF13671">
    <property type="entry name" value="AAA_33"/>
    <property type="match status" value="1"/>
</dbReference>
<accession>R2Y5P7</accession>
<dbReference type="EMBL" id="AJDQ01000004">
    <property type="protein sequence ID" value="EOI57722.1"/>
    <property type="molecule type" value="Genomic_DNA"/>
</dbReference>
<dbReference type="eggNOG" id="COG0645">
    <property type="taxonomic scope" value="Bacteria"/>
</dbReference>
<dbReference type="Proteomes" id="UP000013750">
    <property type="component" value="Unassembled WGS sequence"/>
</dbReference>
<dbReference type="Gene3D" id="3.40.50.300">
    <property type="entry name" value="P-loop containing nucleotide triphosphate hydrolases"/>
    <property type="match status" value="1"/>
</dbReference>
<evidence type="ECO:0000313" key="2">
    <source>
        <dbReference type="EMBL" id="EOW79524.1"/>
    </source>
</evidence>
<dbReference type="Proteomes" id="UP000014160">
    <property type="component" value="Unassembled WGS sequence"/>
</dbReference>
<name>R2Y5P7_9ENTE</name>
<sequence>MKKYLILIAGSPATGKSYLINEMRRVLGDFFLVTPDEGKEIFADTIGFENLVEKKELEKKVWAFYYSALDLYMKAGKRLVVSEYPFSDKQKGNLEDLAQRYGYEVVTIRLVADFDELWSRRKIRDIEPSRHLSHIMTHYHFGDVLADRTQADDLITQEAFQEIIEARGYNHFQLGTLVEFDVTDFSTVDYEPFLQQFAEKLAQNREQEN</sequence>
<keyword evidence="4" id="KW-1185">Reference proteome</keyword>
<proteinExistence type="predicted"/>
<organism evidence="1 3">
    <name type="scientific">Enterococcus gilvus ATCC BAA-350</name>
    <dbReference type="NCBI Taxonomy" id="1158614"/>
    <lineage>
        <taxon>Bacteria</taxon>
        <taxon>Bacillati</taxon>
        <taxon>Bacillota</taxon>
        <taxon>Bacilli</taxon>
        <taxon>Lactobacillales</taxon>
        <taxon>Enterococcaceae</taxon>
        <taxon>Enterococcus</taxon>
    </lineage>
</organism>